<comment type="similarity">
    <text evidence="6">Belongs to the dispatched family.</text>
</comment>
<evidence type="ECO:0000256" key="2">
    <source>
        <dbReference type="ARBA" id="ARBA00022692"/>
    </source>
</evidence>
<keyword evidence="3 8" id="KW-1133">Transmembrane helix</keyword>
<feature type="transmembrane region" description="Helical" evidence="8">
    <location>
        <begin position="1049"/>
        <end position="1069"/>
    </location>
</feature>
<dbReference type="PROSITE" id="PS50156">
    <property type="entry name" value="SSD"/>
    <property type="match status" value="1"/>
</dbReference>
<comment type="caution">
    <text evidence="10">The sequence shown here is derived from an EMBL/GenBank/DDBJ whole genome shotgun (WGS) entry which is preliminary data.</text>
</comment>
<accession>A0AAW1P3W3</accession>
<evidence type="ECO:0000259" key="9">
    <source>
        <dbReference type="PROSITE" id="PS50156"/>
    </source>
</evidence>
<feature type="transmembrane region" description="Helical" evidence="8">
    <location>
        <begin position="1174"/>
        <end position="1200"/>
    </location>
</feature>
<keyword evidence="5" id="KW-0325">Glycoprotein</keyword>
<dbReference type="GO" id="GO:0016020">
    <property type="term" value="C:membrane"/>
    <property type="evidence" value="ECO:0007669"/>
    <property type="project" value="UniProtKB-SubCell"/>
</dbReference>
<evidence type="ECO:0000256" key="1">
    <source>
        <dbReference type="ARBA" id="ARBA00004141"/>
    </source>
</evidence>
<dbReference type="Gene3D" id="1.20.1640.10">
    <property type="entry name" value="Multidrug efflux transporter AcrB transmembrane domain"/>
    <property type="match status" value="2"/>
</dbReference>
<dbReference type="PANTHER" id="PTHR45951">
    <property type="entry name" value="PROTEIN DISPATCHED-RELATED"/>
    <property type="match status" value="1"/>
</dbReference>
<dbReference type="EMBL" id="JALJOR010000022">
    <property type="protein sequence ID" value="KAK9803258.1"/>
    <property type="molecule type" value="Genomic_DNA"/>
</dbReference>
<protein>
    <recommendedName>
        <fullName evidence="9">SSD domain-containing protein</fullName>
    </recommendedName>
</protein>
<feature type="transmembrane region" description="Helical" evidence="8">
    <location>
        <begin position="419"/>
        <end position="435"/>
    </location>
</feature>
<comment type="subcellular location">
    <subcellularLocation>
        <location evidence="1">Membrane</location>
        <topology evidence="1">Multi-pass membrane protein</topology>
    </subcellularLocation>
</comment>
<feature type="domain" description="SSD" evidence="9">
    <location>
        <begin position="479"/>
        <end position="575"/>
    </location>
</feature>
<dbReference type="Pfam" id="PF02460">
    <property type="entry name" value="Patched"/>
    <property type="match status" value="1"/>
</dbReference>
<evidence type="ECO:0000313" key="11">
    <source>
        <dbReference type="Proteomes" id="UP001489004"/>
    </source>
</evidence>
<dbReference type="SUPFAM" id="SSF82866">
    <property type="entry name" value="Multidrug efflux transporter AcrB transmembrane domain"/>
    <property type="match status" value="2"/>
</dbReference>
<dbReference type="Proteomes" id="UP001489004">
    <property type="component" value="Unassembled WGS sequence"/>
</dbReference>
<evidence type="ECO:0000313" key="10">
    <source>
        <dbReference type="EMBL" id="KAK9803258.1"/>
    </source>
</evidence>
<evidence type="ECO:0000256" key="5">
    <source>
        <dbReference type="ARBA" id="ARBA00023180"/>
    </source>
</evidence>
<feature type="transmembrane region" description="Helical" evidence="8">
    <location>
        <begin position="1103"/>
        <end position="1123"/>
    </location>
</feature>
<dbReference type="GO" id="GO:0007224">
    <property type="term" value="P:smoothened signaling pathway"/>
    <property type="evidence" value="ECO:0007669"/>
    <property type="project" value="TreeGrafter"/>
</dbReference>
<feature type="transmembrane region" description="Helical" evidence="8">
    <location>
        <begin position="1075"/>
        <end position="1096"/>
    </location>
</feature>
<feature type="transmembrane region" description="Helical" evidence="8">
    <location>
        <begin position="441"/>
        <end position="460"/>
    </location>
</feature>
<feature type="compositionally biased region" description="Polar residues" evidence="7">
    <location>
        <begin position="177"/>
        <end position="187"/>
    </location>
</feature>
<organism evidence="10 11">
    <name type="scientific">[Myrmecia] bisecta</name>
    <dbReference type="NCBI Taxonomy" id="41462"/>
    <lineage>
        <taxon>Eukaryota</taxon>
        <taxon>Viridiplantae</taxon>
        <taxon>Chlorophyta</taxon>
        <taxon>core chlorophytes</taxon>
        <taxon>Trebouxiophyceae</taxon>
        <taxon>Trebouxiales</taxon>
        <taxon>Trebouxiaceae</taxon>
        <taxon>Myrmecia</taxon>
    </lineage>
</organism>
<evidence type="ECO:0000256" key="7">
    <source>
        <dbReference type="SAM" id="MobiDB-lite"/>
    </source>
</evidence>
<dbReference type="GO" id="GO:0022857">
    <property type="term" value="F:transmembrane transporter activity"/>
    <property type="evidence" value="ECO:0007669"/>
    <property type="project" value="TreeGrafter"/>
</dbReference>
<dbReference type="AlphaFoldDB" id="A0AAW1P3W3"/>
<keyword evidence="11" id="KW-1185">Reference proteome</keyword>
<dbReference type="InterPro" id="IPR000731">
    <property type="entry name" value="SSD"/>
</dbReference>
<feature type="transmembrane region" description="Helical" evidence="8">
    <location>
        <begin position="467"/>
        <end position="486"/>
    </location>
</feature>
<dbReference type="PANTHER" id="PTHR45951:SF3">
    <property type="entry name" value="PROTEIN DISPATCHED"/>
    <property type="match status" value="1"/>
</dbReference>
<feature type="transmembrane region" description="Helical" evidence="8">
    <location>
        <begin position="21"/>
        <end position="40"/>
    </location>
</feature>
<evidence type="ECO:0000256" key="3">
    <source>
        <dbReference type="ARBA" id="ARBA00022989"/>
    </source>
</evidence>
<feature type="region of interest" description="Disordered" evidence="7">
    <location>
        <begin position="642"/>
        <end position="666"/>
    </location>
</feature>
<proteinExistence type="inferred from homology"/>
<dbReference type="InterPro" id="IPR003392">
    <property type="entry name" value="PTHD_SSD"/>
</dbReference>
<gene>
    <name evidence="10" type="ORF">WJX72_001208</name>
</gene>
<keyword evidence="4 8" id="KW-0472">Membrane</keyword>
<evidence type="ECO:0000256" key="6">
    <source>
        <dbReference type="ARBA" id="ARBA00038046"/>
    </source>
</evidence>
<dbReference type="InterPro" id="IPR052081">
    <property type="entry name" value="Dispatched_Hh_regulator"/>
</dbReference>
<keyword evidence="2 8" id="KW-0812">Transmembrane</keyword>
<feature type="transmembrane region" description="Helical" evidence="8">
    <location>
        <begin position="1143"/>
        <end position="1167"/>
    </location>
</feature>
<feature type="region of interest" description="Disordered" evidence="7">
    <location>
        <begin position="698"/>
        <end position="719"/>
    </location>
</feature>
<feature type="transmembrane region" description="Helical" evidence="8">
    <location>
        <begin position="550"/>
        <end position="575"/>
    </location>
</feature>
<feature type="region of interest" description="Disordered" evidence="7">
    <location>
        <begin position="159"/>
        <end position="190"/>
    </location>
</feature>
<feature type="transmembrane region" description="Helical" evidence="8">
    <location>
        <begin position="521"/>
        <end position="538"/>
    </location>
</feature>
<evidence type="ECO:0000256" key="4">
    <source>
        <dbReference type="ARBA" id="ARBA00023136"/>
    </source>
</evidence>
<sequence length="1223" mass="130944">MPQLEAVCRAGGKICIRHPKWIVALLAAGMAVITAVCFRLDMQVDSGVDSFYVRQNTIADRANADFLLGSVLWDHPSGQAPGMQLLGNLTGRQTGASSLLDQLSAVKSAGLAGKHDGRKELHVLVHAKDGSSVFEPSKLRRLCRMKHGIEAAARAQQTCYHEQPASEDGQQAAPAGSVQSMQSTPQAASDLHAGPCAPSWSLFDLRGAYDMVGLGGVLDLLVGAAQNTTQSSAQGYLSALISACRTGLGGLSLCADGRLPCSAAGCVAGRCEVLGVDACALLAATAPTAADLAALAALPAAAADQAGCDDLDLAAFAANLRAGQVLNRWGQASAATQVVGMPMTYLVDRDFAHVAKPRSSLTRLVFRLENGPNISASDFTFQIASQVLHPANGEAGLELSWREWDYFDAEGQRSLFRDLMWSIGSLGFVALYIWWETGSLFMTLGGLAGVLASLPLAYFLYAAVLGIRWLGVLNFLGVFVVLGLGADDMFVLADHWKVSELQPPPICESGEARMAWTYRQALSSIAATSFTTIAAFAANTISAVAPIRLFGLFMVLLVGSNFVLIAILMPALIAWRHQRYVRSTAQRGSAAHSGSWQRLATSEPGEEGDVALELAALETEPGTPLPGGGGLEMVALESERGTLSPGGSVTSMSEGWEPADSSQHLSRCKGPLERASHPGYDLDSAANSPLRHWHVPHAKEKGRCPDSRQQGKSRFRLGSCSRHSAAVRRRLGHLRHHVSRHLQERQRYGRAQQFFGGPVAAATIRWRWLIAALMVANMVGSLFLAAQLETPSERPSVWQPGHNQRRYFNTELLFEAGRAADSIAVKFVWGLTPRDVTSTFMPHGRGDLQLDLDFDVSRPEAQLWMAGFCERLSSDPLLLEHTVPGSQHCFMAGFARYLALQGAALPLPPAQFQRLLRDYALVADSLGEDSPGLFFAPGDTGEGGGRVERSTAQRSGRRLVAWDLRANAGKENTGYARFNSSRADVTLLRAVEVSVKSRSLLAQPYAELHRDWAFWEAWFVNATADAPPGLQNGFQTSGVWLHMATEASLLSSAFWSLGLSLLLALLVLLATTGNVVVAGTATLCISSVVATALGFMRLAGWKLGIVETICITILVGLSVDYVVHVANGFVHCHESGRAARVHSALRTVGMSIVSGAATTIGAALFLFGCRMIVFLRFGAFICVTLSAALLHALLVFPALYGQGDVYSSFFSCRRAAEALASRP</sequence>
<reference evidence="10 11" key="1">
    <citation type="journal article" date="2024" name="Nat. Commun.">
        <title>Phylogenomics reveals the evolutionary origins of lichenization in chlorophyte algae.</title>
        <authorList>
            <person name="Puginier C."/>
            <person name="Libourel C."/>
            <person name="Otte J."/>
            <person name="Skaloud P."/>
            <person name="Haon M."/>
            <person name="Grisel S."/>
            <person name="Petersen M."/>
            <person name="Berrin J.G."/>
            <person name="Delaux P.M."/>
            <person name="Dal Grande F."/>
            <person name="Keller J."/>
        </authorList>
    </citation>
    <scope>NUCLEOTIDE SEQUENCE [LARGE SCALE GENOMIC DNA]</scope>
    <source>
        <strain evidence="10 11">SAG 2043</strain>
    </source>
</reference>
<name>A0AAW1P3W3_9CHLO</name>
<evidence type="ECO:0000256" key="8">
    <source>
        <dbReference type="SAM" id="Phobius"/>
    </source>
</evidence>